<reference evidence="2" key="1">
    <citation type="submission" date="2023-01" db="EMBL/GenBank/DDBJ databases">
        <authorList>
            <person name="Piombo E."/>
        </authorList>
    </citation>
    <scope>NUCLEOTIDE SEQUENCE</scope>
</reference>
<dbReference type="EMBL" id="CABFNP030001335">
    <property type="protein sequence ID" value="CAI6100062.1"/>
    <property type="molecule type" value="Genomic_DNA"/>
</dbReference>
<feature type="non-terminal residue" evidence="2">
    <location>
        <position position="82"/>
    </location>
</feature>
<keyword evidence="3" id="KW-1185">Reference proteome</keyword>
<feature type="non-terminal residue" evidence="2">
    <location>
        <position position="1"/>
    </location>
</feature>
<proteinExistence type="predicted"/>
<name>A0AA35VCK6_9HYPO</name>
<evidence type="ECO:0000256" key="1">
    <source>
        <dbReference type="SAM" id="Coils"/>
    </source>
</evidence>
<evidence type="ECO:0000313" key="3">
    <source>
        <dbReference type="Proteomes" id="UP001160390"/>
    </source>
</evidence>
<dbReference type="AlphaFoldDB" id="A0AA35VCK6"/>
<accession>A0AA35VCK6</accession>
<feature type="coiled-coil region" evidence="1">
    <location>
        <begin position="33"/>
        <end position="60"/>
    </location>
</feature>
<protein>
    <submittedName>
        <fullName evidence="2">Uncharacterized protein</fullName>
    </submittedName>
</protein>
<organism evidence="2 3">
    <name type="scientific">Clonostachys chloroleuca</name>
    <dbReference type="NCBI Taxonomy" id="1926264"/>
    <lineage>
        <taxon>Eukaryota</taxon>
        <taxon>Fungi</taxon>
        <taxon>Dikarya</taxon>
        <taxon>Ascomycota</taxon>
        <taxon>Pezizomycotina</taxon>
        <taxon>Sordariomycetes</taxon>
        <taxon>Hypocreomycetidae</taxon>
        <taxon>Hypocreales</taxon>
        <taxon>Bionectriaceae</taxon>
        <taxon>Clonostachys</taxon>
    </lineage>
</organism>
<keyword evidence="1" id="KW-0175">Coiled coil</keyword>
<sequence length="82" mass="9497">RKKVCYIIKASSRCRECVKLGQSYDGIKVVSQLKCLVAEERRLENELASSELALQEALAKVSRLYHQHQVAREKSQRLFYRG</sequence>
<dbReference type="Proteomes" id="UP001160390">
    <property type="component" value="Unassembled WGS sequence"/>
</dbReference>
<evidence type="ECO:0000313" key="2">
    <source>
        <dbReference type="EMBL" id="CAI6100062.1"/>
    </source>
</evidence>
<comment type="caution">
    <text evidence="2">The sequence shown here is derived from an EMBL/GenBank/DDBJ whole genome shotgun (WGS) entry which is preliminary data.</text>
</comment>
<gene>
    <name evidence="2" type="ORF">CCHLO57077_00016816</name>
</gene>